<evidence type="ECO:0000313" key="1">
    <source>
        <dbReference type="EMBL" id="ADV12971.1"/>
    </source>
</evidence>
<dbReference type="EMBL" id="CP002447">
    <property type="protein sequence ID" value="ADV12971.1"/>
    <property type="molecule type" value="Genomic_DNA"/>
</dbReference>
<accession>E8T8S3</accession>
<protein>
    <submittedName>
        <fullName evidence="1">Uncharacterized protein</fullName>
    </submittedName>
</protein>
<proteinExistence type="predicted"/>
<reference evidence="2" key="1">
    <citation type="submission" date="2011-01" db="EMBL/GenBank/DDBJ databases">
        <title>Complete sequence of chromosome of Mesorhizobium ciceri bv. biserrulae WSM1271.</title>
        <authorList>
            <person name="Lucas S."/>
            <person name="Copeland A."/>
            <person name="Lapidus A."/>
            <person name="Cheng J.-F."/>
            <person name="Goodwin L."/>
            <person name="Pitluck S."/>
            <person name="Teshima H."/>
            <person name="Detter J.C."/>
            <person name="Han C."/>
            <person name="Tapia R."/>
            <person name="Land M."/>
            <person name="Hauser L."/>
            <person name="Kyrpides N."/>
            <person name="Ivanova N."/>
            <person name="Nandasena K."/>
            <person name="Reeve W.G."/>
            <person name="Howieson J.G."/>
            <person name="O'Hara G."/>
            <person name="Tiwari R.P."/>
            <person name="Woyke T."/>
        </authorList>
    </citation>
    <scope>NUCLEOTIDE SEQUENCE [LARGE SCALE GENOMIC DNA]</scope>
    <source>
        <strain evidence="2">HAMBI 2942 / LMG 23838 / WSM1271</strain>
    </source>
</reference>
<dbReference type="AlphaFoldDB" id="E8T8S3"/>
<dbReference type="HOGENOM" id="CLU_2233328_0_0_5"/>
<dbReference type="KEGG" id="mci:Mesci_3854"/>
<gene>
    <name evidence="1" type="ordered locus">Mesci_3854</name>
</gene>
<name>E8T8S3_MESCW</name>
<sequence>MVAENKALILWNVDDEPMVIHDLIVVNIDEQDARTENYLASGGACDEDWLDSKLQTPMGLFLYLSTYYGFKDRKVLRKAIYEFSKIDGDDWSKDLMSTMFDPTED</sequence>
<organism evidence="1 2">
    <name type="scientific">Mesorhizobium ciceri biovar biserrulae (strain HAMBI 2942 / LMG 23838 / WSM1271)</name>
    <dbReference type="NCBI Taxonomy" id="765698"/>
    <lineage>
        <taxon>Bacteria</taxon>
        <taxon>Pseudomonadati</taxon>
        <taxon>Pseudomonadota</taxon>
        <taxon>Alphaproteobacteria</taxon>
        <taxon>Hyphomicrobiales</taxon>
        <taxon>Phyllobacteriaceae</taxon>
        <taxon>Mesorhizobium</taxon>
    </lineage>
</organism>
<dbReference type="RefSeq" id="WP_013531637.1">
    <property type="nucleotide sequence ID" value="NC_014923.1"/>
</dbReference>
<dbReference type="Proteomes" id="UP000007471">
    <property type="component" value="Chromosome"/>
</dbReference>
<evidence type="ECO:0000313" key="2">
    <source>
        <dbReference type="Proteomes" id="UP000007471"/>
    </source>
</evidence>